<dbReference type="Proteomes" id="UP000398619">
    <property type="component" value="Unassembled WGS sequence"/>
</dbReference>
<comment type="similarity">
    <text evidence="1">Belongs to the glycosyl hydrolase 39 family.</text>
</comment>
<dbReference type="EC" id="3.2.1.37" evidence="8"/>
<proteinExistence type="inferred from homology"/>
<dbReference type="InterPro" id="IPR018060">
    <property type="entry name" value="HTH_AraC"/>
</dbReference>
<sequence length="801" mass="94389">MNDYSKLNKVSLEIRNQVEEREHFHQDIELIYVLDGAMTVEVGNQKSELKAEDILVINANKKHWLRTNDKDILYLRLGIAYQLVSDVFQSVDIIFWCDSSKENDKRYEEVRKVLKELLGQYLKGGQTEVSFGYISLCYKVLDIMALHFLVQTGDKENITDKDRFEDRILQINNYIRSNYAQNISLKDLSEKLYLSIGYLSRFFKKNYGMSFAEYLTNIRLYHAVEDLLYTNVPITHVAYDNGFTNAAVFNKAFKKAYGETPSSFRKKAINENGKIEHKGYDKETEQRILNILEDGVEETVLEEESENIEIRESVKTEEKIRPIWNKMINIGSAGDLLRSEIREHVILLKEAIGIEYIRFWNMFSENMLLSMSAKGNYNFSRLDSILDFLLQNDIKPHIELGAKPKRIQKNVQTMIRDSDTKRVDTEIEIWKDFMRAFMKHLILRYGQEQTNRWRLELWWDENIPRTEENKKRYIQLFGETYQIIKNYSPQLEVGGYGLRGNFLEEDNMLDIWKNEKVKPDFVSVIVYAYVRGTEKEGVFSKRNTDTEALKNTVTAVREYMDRVGMKDMKLYITEWNLTISDRNYMNDTCFKGAYIVKNYLDFYGLTDMAGYYAGSDRMSEHYDSNELLFGGRGVLSKDGILKPAGFAFEFLNRLYPYFVGKGENYLISSNGHGSYGMICHNMRKLSYNYYFTKEDELEKDQMWKYIENQKQLNLKVELDDLESGEYQQKIYRINSDNGNVLGIWGEMGYIRDMDREDVKYFRRVCEPKMLIDNMNVVRHQMEINLTLEPNEITFVRIRKIG</sequence>
<accession>A0A564U9B0</accession>
<protein>
    <submittedName>
        <fullName evidence="8">Beta-xylosidase</fullName>
        <ecNumber evidence="8">3.2.1.37</ecNumber>
    </submittedName>
</protein>
<dbReference type="PRINTS" id="PR00032">
    <property type="entry name" value="HTHARAC"/>
</dbReference>
<evidence type="ECO:0000256" key="3">
    <source>
        <dbReference type="ARBA" id="ARBA00023015"/>
    </source>
</evidence>
<feature type="domain" description="HTH araC/xylS-type" evidence="7">
    <location>
        <begin position="169"/>
        <end position="267"/>
    </location>
</feature>
<evidence type="ECO:0000256" key="6">
    <source>
        <dbReference type="ARBA" id="ARBA00023295"/>
    </source>
</evidence>
<dbReference type="SMART" id="SM00342">
    <property type="entry name" value="HTH_ARAC"/>
    <property type="match status" value="1"/>
</dbReference>
<dbReference type="Pfam" id="PF07883">
    <property type="entry name" value="Cupin_2"/>
    <property type="match status" value="1"/>
</dbReference>
<dbReference type="SUPFAM" id="SSF51445">
    <property type="entry name" value="(Trans)glycosidases"/>
    <property type="match status" value="1"/>
</dbReference>
<evidence type="ECO:0000256" key="1">
    <source>
        <dbReference type="ARBA" id="ARBA00008875"/>
    </source>
</evidence>
<gene>
    <name evidence="8" type="primary">xynB</name>
    <name evidence="8" type="ORF">DLSSTS7063_02217</name>
</gene>
<dbReference type="Gene3D" id="3.20.20.80">
    <property type="entry name" value="Glycosidases"/>
    <property type="match status" value="1"/>
</dbReference>
<name>A0A564U9B0_9FIRM</name>
<dbReference type="SUPFAM" id="SSF51011">
    <property type="entry name" value="Glycosyl hydrolase domain"/>
    <property type="match status" value="1"/>
</dbReference>
<dbReference type="PANTHER" id="PTHR43280:SF2">
    <property type="entry name" value="HTH-TYPE TRANSCRIPTIONAL REGULATOR EXSA"/>
    <property type="match status" value="1"/>
</dbReference>
<dbReference type="GO" id="GO:0043565">
    <property type="term" value="F:sequence-specific DNA binding"/>
    <property type="evidence" value="ECO:0007669"/>
    <property type="project" value="InterPro"/>
</dbReference>
<dbReference type="RefSeq" id="WP_144101135.1">
    <property type="nucleotide sequence ID" value="NZ_CABHNM010000050.1"/>
</dbReference>
<dbReference type="Gene3D" id="2.60.40.1500">
    <property type="entry name" value="Glycosyl hydrolase domain, family 39"/>
    <property type="match status" value="1"/>
</dbReference>
<dbReference type="Gene3D" id="2.60.120.10">
    <property type="entry name" value="Jelly Rolls"/>
    <property type="match status" value="1"/>
</dbReference>
<keyword evidence="3" id="KW-0805">Transcription regulation</keyword>
<reference evidence="8 9" key="1">
    <citation type="submission" date="2019-07" db="EMBL/GenBank/DDBJ databases">
        <authorList>
            <person name="Hibberd C M."/>
            <person name="Gehrig L. J."/>
            <person name="Chang H.-W."/>
            <person name="Venkatesh S."/>
        </authorList>
    </citation>
    <scope>NUCLEOTIDE SEQUENCE [LARGE SCALE GENOMIC DNA]</scope>
    <source>
        <strain evidence="8">Dorea_longicatena_SSTS_Bg7063</strain>
    </source>
</reference>
<evidence type="ECO:0000256" key="4">
    <source>
        <dbReference type="ARBA" id="ARBA00023125"/>
    </source>
</evidence>
<dbReference type="Pfam" id="PF01229">
    <property type="entry name" value="Glyco_hydro_39"/>
    <property type="match status" value="1"/>
</dbReference>
<dbReference type="InterPro" id="IPR009057">
    <property type="entry name" value="Homeodomain-like_sf"/>
</dbReference>
<evidence type="ECO:0000313" key="9">
    <source>
        <dbReference type="Proteomes" id="UP000398619"/>
    </source>
</evidence>
<dbReference type="PANTHER" id="PTHR43280">
    <property type="entry name" value="ARAC-FAMILY TRANSCRIPTIONAL REGULATOR"/>
    <property type="match status" value="1"/>
</dbReference>
<dbReference type="GO" id="GO:0003700">
    <property type="term" value="F:DNA-binding transcription factor activity"/>
    <property type="evidence" value="ECO:0007669"/>
    <property type="project" value="InterPro"/>
</dbReference>
<evidence type="ECO:0000256" key="5">
    <source>
        <dbReference type="ARBA" id="ARBA00023163"/>
    </source>
</evidence>
<evidence type="ECO:0000313" key="8">
    <source>
        <dbReference type="EMBL" id="VUX15922.1"/>
    </source>
</evidence>
<dbReference type="InterPro" id="IPR020449">
    <property type="entry name" value="Tscrpt_reg_AraC-type_HTH"/>
</dbReference>
<dbReference type="Pfam" id="PF12833">
    <property type="entry name" value="HTH_18"/>
    <property type="match status" value="1"/>
</dbReference>
<evidence type="ECO:0000259" key="7">
    <source>
        <dbReference type="PROSITE" id="PS01124"/>
    </source>
</evidence>
<keyword evidence="5" id="KW-0804">Transcription</keyword>
<dbReference type="Gene3D" id="1.10.10.60">
    <property type="entry name" value="Homeodomain-like"/>
    <property type="match status" value="2"/>
</dbReference>
<dbReference type="GO" id="GO:0009044">
    <property type="term" value="F:xylan 1,4-beta-xylosidase activity"/>
    <property type="evidence" value="ECO:0007669"/>
    <property type="project" value="UniProtKB-EC"/>
</dbReference>
<dbReference type="InterPro" id="IPR013096">
    <property type="entry name" value="Cupin_2"/>
</dbReference>
<dbReference type="InterPro" id="IPR017853">
    <property type="entry name" value="GH"/>
</dbReference>
<dbReference type="SUPFAM" id="SSF51182">
    <property type="entry name" value="RmlC-like cupins"/>
    <property type="match status" value="1"/>
</dbReference>
<dbReference type="PROSITE" id="PS01124">
    <property type="entry name" value="HTH_ARAC_FAMILY_2"/>
    <property type="match status" value="1"/>
</dbReference>
<dbReference type="InterPro" id="IPR049166">
    <property type="entry name" value="GH39_cat"/>
</dbReference>
<dbReference type="SUPFAM" id="SSF46689">
    <property type="entry name" value="Homeodomain-like"/>
    <property type="match status" value="2"/>
</dbReference>
<dbReference type="InterPro" id="IPR014710">
    <property type="entry name" value="RmlC-like_jellyroll"/>
</dbReference>
<keyword evidence="6 8" id="KW-0326">Glycosidase</keyword>
<dbReference type="AlphaFoldDB" id="A0A564U9B0"/>
<keyword evidence="2 8" id="KW-0378">Hydrolase</keyword>
<evidence type="ECO:0000256" key="2">
    <source>
        <dbReference type="ARBA" id="ARBA00022801"/>
    </source>
</evidence>
<dbReference type="InterPro" id="IPR011051">
    <property type="entry name" value="RmlC_Cupin_sf"/>
</dbReference>
<keyword evidence="4" id="KW-0238">DNA-binding</keyword>
<dbReference type="CDD" id="cd02208">
    <property type="entry name" value="cupin_RmlC-like"/>
    <property type="match status" value="1"/>
</dbReference>
<organism evidence="8 9">
    <name type="scientific">Dorea longicatena</name>
    <dbReference type="NCBI Taxonomy" id="88431"/>
    <lineage>
        <taxon>Bacteria</taxon>
        <taxon>Bacillati</taxon>
        <taxon>Bacillota</taxon>
        <taxon>Clostridia</taxon>
        <taxon>Lachnospirales</taxon>
        <taxon>Lachnospiraceae</taxon>
        <taxon>Dorea</taxon>
    </lineage>
</organism>
<dbReference type="EMBL" id="CABHNM010000050">
    <property type="protein sequence ID" value="VUX15922.1"/>
    <property type="molecule type" value="Genomic_DNA"/>
</dbReference>